<sequence length="145" mass="16760">MSRQFNFVSDSENIFATAHLTMSNKGKIKVTIRKYATEEKTGPNRKQTIKMDAAESHRLLDNLERKYNEYANGSPDYQKELFTQSAYDGVSTWLLSDKSLFGIATCNPVEIHNVAFFRLRKYRKFIDALKILVKAQEEILRDTSL</sequence>
<dbReference type="EMBL" id="KC430106">
    <property type="protein sequence ID" value="AGI12038.1"/>
    <property type="molecule type" value="Genomic_DNA"/>
</dbReference>
<keyword evidence="2" id="KW-1185">Reference proteome</keyword>
<proteinExistence type="predicted"/>
<dbReference type="OrthoDB" id="14434at10239"/>
<accession>W5QUH6</accession>
<evidence type="ECO:0000313" key="1">
    <source>
        <dbReference type="EMBL" id="AGI12038.1"/>
    </source>
</evidence>
<organism evidence="1 2">
    <name type="scientific">Bacillus phage BPS10C</name>
    <dbReference type="NCBI Taxonomy" id="1277886"/>
    <lineage>
        <taxon>Viruses</taxon>
        <taxon>Duplodnaviria</taxon>
        <taxon>Heunggongvirae</taxon>
        <taxon>Uroviricota</taxon>
        <taxon>Caudoviricetes</taxon>
        <taxon>Herelleviridae</taxon>
        <taxon>Bastillevirinae</taxon>
        <taxon>Wphvirus</taxon>
        <taxon>Wphvirus BPS10C</taxon>
    </lineage>
</organism>
<dbReference type="KEGG" id="vg:18480078"/>
<gene>
    <name evidence="1" type="ORF">BPS10C_041</name>
</gene>
<dbReference type="GeneID" id="18480078"/>
<dbReference type="RefSeq" id="YP_009002927.1">
    <property type="nucleotide sequence ID" value="NC_023501.1"/>
</dbReference>
<reference evidence="1 2" key="1">
    <citation type="journal article" date="2014" name="Arch. Virol.">
        <title>Characterization and genome analysis of the Bacillus cereus-infecting bacteriophages BPS10C and BPS13.</title>
        <authorList>
            <person name="Shin H."/>
            <person name="Lee J.H."/>
            <person name="Park J."/>
            <person name="Heu S."/>
            <person name="Ryu S."/>
        </authorList>
    </citation>
    <scope>NUCLEOTIDE SEQUENCE [LARGE SCALE GENOMIC DNA]</scope>
</reference>
<evidence type="ECO:0000313" key="2">
    <source>
        <dbReference type="Proteomes" id="UP000019162"/>
    </source>
</evidence>
<name>W5QUH6_9CAUD</name>
<dbReference type="Proteomes" id="UP000019162">
    <property type="component" value="Segment"/>
</dbReference>
<protein>
    <submittedName>
        <fullName evidence="1">Uncharacterized protein</fullName>
    </submittedName>
</protein>